<evidence type="ECO:0000256" key="5">
    <source>
        <dbReference type="ARBA" id="ARBA00023123"/>
    </source>
</evidence>
<gene>
    <name evidence="11" type="primary">LOC104951568</name>
</gene>
<organism evidence="10 11">
    <name type="scientific">Notothenia coriiceps</name>
    <name type="common">black rockcod</name>
    <dbReference type="NCBI Taxonomy" id="8208"/>
    <lineage>
        <taxon>Eukaryota</taxon>
        <taxon>Metazoa</taxon>
        <taxon>Chordata</taxon>
        <taxon>Craniata</taxon>
        <taxon>Vertebrata</taxon>
        <taxon>Euteleostomi</taxon>
        <taxon>Actinopterygii</taxon>
        <taxon>Neopterygii</taxon>
        <taxon>Teleostei</taxon>
        <taxon>Neoteleostei</taxon>
        <taxon>Acanthomorphata</taxon>
        <taxon>Eupercaria</taxon>
        <taxon>Perciformes</taxon>
        <taxon>Notothenioidei</taxon>
        <taxon>Nototheniidae</taxon>
        <taxon>Notothenia</taxon>
    </lineage>
</organism>
<dbReference type="OrthoDB" id="10254995at2759"/>
<dbReference type="Pfam" id="PF01576">
    <property type="entry name" value="Myosin_tail_1"/>
    <property type="match status" value="1"/>
</dbReference>
<dbReference type="GO" id="GO:0030016">
    <property type="term" value="C:myofibril"/>
    <property type="evidence" value="ECO:0007669"/>
    <property type="project" value="UniProtKB-SubCell"/>
</dbReference>
<comment type="subcellular location">
    <subcellularLocation>
        <location evidence="1">Cytoplasm</location>
        <location evidence="1">Myofibril</location>
    </subcellularLocation>
</comment>
<evidence type="ECO:0000256" key="8">
    <source>
        <dbReference type="SAM" id="Coils"/>
    </source>
</evidence>
<dbReference type="InterPro" id="IPR002928">
    <property type="entry name" value="Myosin_tail"/>
</dbReference>
<evidence type="ECO:0000256" key="4">
    <source>
        <dbReference type="ARBA" id="ARBA00023054"/>
    </source>
</evidence>
<dbReference type="RefSeq" id="XP_010776553.1">
    <property type="nucleotide sequence ID" value="XM_010778251.1"/>
</dbReference>
<sequence>MRQLKRQLEEAEEEVTRANAYRRKLQRELDDATESVDCVNREVSSLKSKLRRGEVPFNVRRTMNLTGLDSDDDVDLKADVVEPAAE</sequence>
<keyword evidence="5" id="KW-0518">Myosin</keyword>
<evidence type="ECO:0000256" key="2">
    <source>
        <dbReference type="ARBA" id="ARBA00022433"/>
    </source>
</evidence>
<keyword evidence="3" id="KW-0963">Cytoplasm</keyword>
<evidence type="ECO:0000256" key="1">
    <source>
        <dbReference type="ARBA" id="ARBA00004657"/>
    </source>
</evidence>
<dbReference type="Gene3D" id="6.10.250.2420">
    <property type="match status" value="1"/>
</dbReference>
<feature type="domain" description="Myosin tail" evidence="9">
    <location>
        <begin position="1"/>
        <end position="50"/>
    </location>
</feature>
<dbReference type="AlphaFoldDB" id="A0A6I9NNF2"/>
<evidence type="ECO:0000256" key="3">
    <source>
        <dbReference type="ARBA" id="ARBA00022490"/>
    </source>
</evidence>
<name>A0A6I9NNF2_9TELE</name>
<keyword evidence="7" id="KW-0514">Muscle protein</keyword>
<keyword evidence="6" id="KW-0505">Motor protein</keyword>
<feature type="coiled-coil region" evidence="8">
    <location>
        <begin position="1"/>
        <end position="49"/>
    </location>
</feature>
<dbReference type="KEGG" id="ncc:104951568"/>
<evidence type="ECO:0000313" key="10">
    <source>
        <dbReference type="Proteomes" id="UP000504611"/>
    </source>
</evidence>
<dbReference type="Proteomes" id="UP000504611">
    <property type="component" value="Unplaced"/>
</dbReference>
<evidence type="ECO:0000259" key="9">
    <source>
        <dbReference type="Pfam" id="PF01576"/>
    </source>
</evidence>
<dbReference type="GO" id="GO:0032982">
    <property type="term" value="C:myosin filament"/>
    <property type="evidence" value="ECO:0007669"/>
    <property type="project" value="UniProtKB-KW"/>
</dbReference>
<reference evidence="11" key="1">
    <citation type="submission" date="2025-08" db="UniProtKB">
        <authorList>
            <consortium name="RefSeq"/>
        </authorList>
    </citation>
    <scope>IDENTIFICATION</scope>
    <source>
        <tissue evidence="11">Muscle</tissue>
    </source>
</reference>
<evidence type="ECO:0000256" key="7">
    <source>
        <dbReference type="ARBA" id="ARBA00023179"/>
    </source>
</evidence>
<keyword evidence="10" id="KW-1185">Reference proteome</keyword>
<keyword evidence="2" id="KW-0787">Thick filament</keyword>
<evidence type="ECO:0000256" key="6">
    <source>
        <dbReference type="ARBA" id="ARBA00023175"/>
    </source>
</evidence>
<keyword evidence="4 8" id="KW-0175">Coiled coil</keyword>
<dbReference type="GeneID" id="104951568"/>
<accession>A0A6I9NNF2</accession>
<proteinExistence type="predicted"/>
<dbReference type="PANTHER" id="PTHR46349">
    <property type="entry name" value="CINGULIN-LIKE PROTEIN 1-RELATED"/>
    <property type="match status" value="1"/>
</dbReference>
<dbReference type="GO" id="GO:0016459">
    <property type="term" value="C:myosin complex"/>
    <property type="evidence" value="ECO:0007669"/>
    <property type="project" value="UniProtKB-KW"/>
</dbReference>
<protein>
    <submittedName>
        <fullName evidence="11">Myosin-9-like</fullName>
    </submittedName>
</protein>
<dbReference type="GO" id="GO:0005923">
    <property type="term" value="C:bicellular tight junction"/>
    <property type="evidence" value="ECO:0007669"/>
    <property type="project" value="TreeGrafter"/>
</dbReference>
<evidence type="ECO:0000313" key="11">
    <source>
        <dbReference type="RefSeq" id="XP_010776553.1"/>
    </source>
</evidence>
<dbReference type="PANTHER" id="PTHR46349:SF7">
    <property type="entry name" value="MYOSIN TAIL DOMAIN-CONTAINING PROTEIN"/>
    <property type="match status" value="1"/>
</dbReference>